<evidence type="ECO:0000313" key="1">
    <source>
        <dbReference type="EMBL" id="SDI71148.1"/>
    </source>
</evidence>
<proteinExistence type="predicted"/>
<dbReference type="PROSITE" id="PS51257">
    <property type="entry name" value="PROKAR_LIPOPROTEIN"/>
    <property type="match status" value="1"/>
</dbReference>
<accession>A0A1G8MSX3</accession>
<evidence type="ECO:0008006" key="3">
    <source>
        <dbReference type="Google" id="ProtNLM"/>
    </source>
</evidence>
<dbReference type="STRING" id="311334.SAMN05421846_11249"/>
<dbReference type="Proteomes" id="UP000198869">
    <property type="component" value="Unassembled WGS sequence"/>
</dbReference>
<reference evidence="2" key="1">
    <citation type="submission" date="2016-10" db="EMBL/GenBank/DDBJ databases">
        <authorList>
            <person name="Varghese N."/>
            <person name="Submissions S."/>
        </authorList>
    </citation>
    <scope>NUCLEOTIDE SEQUENCE [LARGE SCALE GENOMIC DNA]</scope>
    <source>
        <strain evidence="2">DSM 17071</strain>
    </source>
</reference>
<keyword evidence="2" id="KW-1185">Reference proteome</keyword>
<evidence type="ECO:0000313" key="2">
    <source>
        <dbReference type="Proteomes" id="UP000198869"/>
    </source>
</evidence>
<organism evidence="1 2">
    <name type="scientific">Chryseobacterium taeanense</name>
    <dbReference type="NCBI Taxonomy" id="311334"/>
    <lineage>
        <taxon>Bacteria</taxon>
        <taxon>Pseudomonadati</taxon>
        <taxon>Bacteroidota</taxon>
        <taxon>Flavobacteriia</taxon>
        <taxon>Flavobacteriales</taxon>
        <taxon>Weeksellaceae</taxon>
        <taxon>Chryseobacterium group</taxon>
        <taxon>Chryseobacterium</taxon>
    </lineage>
</organism>
<dbReference type="EMBL" id="FNDW01000012">
    <property type="protein sequence ID" value="SDI71148.1"/>
    <property type="molecule type" value="Genomic_DNA"/>
</dbReference>
<gene>
    <name evidence="1" type="ORF">SAMN05421846_11249</name>
</gene>
<sequence length="264" mass="30215">MILKMKNNGLFLIVLITTMLFTSCKKHENTKLVKTQIDTLTAIGVLKNNDLKKEDNDCFNLLKKIISTSSIQNQFIDNFNLYIEKKDDSKLTIKLFDKSDSQENTIGWIVFDASGKKLLDVTNDIDNPINLKFNISLWNKLIDCYYHSNGKYKIYDENLTDPICSDISTGEGTEQNCMFKNTSIELVYQKTKNKEELEKINYLLPQLPKKSMVKNINQGGIISISYNISYKKAVIEFLFDGGVTTISIEQQGKNVKRNIIYSAD</sequence>
<dbReference type="AlphaFoldDB" id="A0A1G8MSX3"/>
<protein>
    <recommendedName>
        <fullName evidence="3">Lipoprotein</fullName>
    </recommendedName>
</protein>
<name>A0A1G8MSX3_9FLAO</name>